<accession>A0A841JVH0</accession>
<gene>
    <name evidence="1" type="ORF">HNQ77_003340</name>
</gene>
<dbReference type="Proteomes" id="UP000538666">
    <property type="component" value="Unassembled WGS sequence"/>
</dbReference>
<reference evidence="1 2" key="1">
    <citation type="submission" date="2020-08" db="EMBL/GenBank/DDBJ databases">
        <title>Genomic Encyclopedia of Type Strains, Phase IV (KMG-IV): sequencing the most valuable type-strain genomes for metagenomic binning, comparative biology and taxonomic classification.</title>
        <authorList>
            <person name="Goeker M."/>
        </authorList>
    </citation>
    <scope>NUCLEOTIDE SEQUENCE [LARGE SCALE GENOMIC DNA]</scope>
    <source>
        <strain evidence="1 2">DSM 103733</strain>
    </source>
</reference>
<protein>
    <submittedName>
        <fullName evidence="1">Uncharacterized protein</fullName>
    </submittedName>
</protein>
<name>A0A841JVH0_9BACT</name>
<dbReference type="AlphaFoldDB" id="A0A841JVH0"/>
<dbReference type="RefSeq" id="WP_050061534.1">
    <property type="nucleotide sequence ID" value="NZ_JACHEK010000006.1"/>
</dbReference>
<dbReference type="EMBL" id="JACHEK010000006">
    <property type="protein sequence ID" value="MBB6145382.1"/>
    <property type="molecule type" value="Genomic_DNA"/>
</dbReference>
<sequence length="92" mass="10391">MLKSCANPQCAKPLHYLREGRIFVFDAVRTAGDGEGMKAHRMEHFWLCGACSEIMTLEQTRSGVRVVDKVNLRMRRVEALTKRDLVGQVLAS</sequence>
<organism evidence="1 2">
    <name type="scientific">Silvibacterium bohemicum</name>
    <dbReference type="NCBI Taxonomy" id="1577686"/>
    <lineage>
        <taxon>Bacteria</taxon>
        <taxon>Pseudomonadati</taxon>
        <taxon>Acidobacteriota</taxon>
        <taxon>Terriglobia</taxon>
        <taxon>Terriglobales</taxon>
        <taxon>Acidobacteriaceae</taxon>
        <taxon>Silvibacterium</taxon>
    </lineage>
</organism>
<evidence type="ECO:0000313" key="1">
    <source>
        <dbReference type="EMBL" id="MBB6145382.1"/>
    </source>
</evidence>
<comment type="caution">
    <text evidence="1">The sequence shown here is derived from an EMBL/GenBank/DDBJ whole genome shotgun (WGS) entry which is preliminary data.</text>
</comment>
<keyword evidence="2" id="KW-1185">Reference proteome</keyword>
<proteinExistence type="predicted"/>
<evidence type="ECO:0000313" key="2">
    <source>
        <dbReference type="Proteomes" id="UP000538666"/>
    </source>
</evidence>
<dbReference type="OrthoDB" id="123387at2"/>